<evidence type="ECO:0008006" key="4">
    <source>
        <dbReference type="Google" id="ProtNLM"/>
    </source>
</evidence>
<gene>
    <name evidence="2" type="ORF">GA0070213_114173</name>
</gene>
<proteinExistence type="predicted"/>
<dbReference type="Proteomes" id="UP000199360">
    <property type="component" value="Unassembled WGS sequence"/>
</dbReference>
<dbReference type="EMBL" id="FMDM01000014">
    <property type="protein sequence ID" value="SCG74776.1"/>
    <property type="molecule type" value="Genomic_DNA"/>
</dbReference>
<organism evidence="2 3">
    <name type="scientific">Micromonospora humi</name>
    <dbReference type="NCBI Taxonomy" id="745366"/>
    <lineage>
        <taxon>Bacteria</taxon>
        <taxon>Bacillati</taxon>
        <taxon>Actinomycetota</taxon>
        <taxon>Actinomycetes</taxon>
        <taxon>Micromonosporales</taxon>
        <taxon>Micromonosporaceae</taxon>
        <taxon>Micromonospora</taxon>
    </lineage>
</organism>
<reference evidence="3" key="1">
    <citation type="submission" date="2016-06" db="EMBL/GenBank/DDBJ databases">
        <authorList>
            <person name="Varghese N."/>
            <person name="Submissions Spin"/>
        </authorList>
    </citation>
    <scope>NUCLEOTIDE SEQUENCE [LARGE SCALE GENOMIC DNA]</scope>
    <source>
        <strain evidence="3">DSM 45647</strain>
    </source>
</reference>
<protein>
    <recommendedName>
        <fullName evidence="4">Phage integrase family protein</fullName>
    </recommendedName>
</protein>
<accession>A0A1C5JXP1</accession>
<keyword evidence="3" id="KW-1185">Reference proteome</keyword>
<name>A0A1C5JXP1_9ACTN</name>
<dbReference type="AlphaFoldDB" id="A0A1C5JXP1"/>
<evidence type="ECO:0000313" key="3">
    <source>
        <dbReference type="Proteomes" id="UP000199360"/>
    </source>
</evidence>
<sequence length="42" mass="4849">MHLMGHGRTRAAVIHQHATSERDREIAAAMDRLIAGRSRRRR</sequence>
<evidence type="ECO:0000256" key="1">
    <source>
        <dbReference type="SAM" id="MobiDB-lite"/>
    </source>
</evidence>
<feature type="region of interest" description="Disordered" evidence="1">
    <location>
        <begin position="1"/>
        <end position="23"/>
    </location>
</feature>
<evidence type="ECO:0000313" key="2">
    <source>
        <dbReference type="EMBL" id="SCG74776.1"/>
    </source>
</evidence>